<dbReference type="CDD" id="cd16922">
    <property type="entry name" value="HATPase_EvgS-ArcB-TorS-like"/>
    <property type="match status" value="1"/>
</dbReference>
<keyword evidence="5 9" id="KW-0418">Kinase</keyword>
<sequence length="568" mass="63573">MEPSRPYSVAPPPPNETERLKALERYEILDTPAEEKYDAITRAASLIFGTPIALITLIDSNRQWFKSRIGMEDLETLRETSFCQFALSQKNVLVIEDARKDSRFQLNPSVTGSPFVRFYAGAPLVTPEGYVIGTLCVIDPKPRKPDQNQLDALRALADSVIAYMELESKSRRLIKIQTSAMEFQKAKEQFFVNMNHEFRTPVHGILGMVDLIRQTPTSQLQTEYLDSIRESGEHLTRLINDVIDFSKAESGSLSFSSIDFDLLSLVRKFGEDAEHEAKKKGLSFRTILPKDPESLGVVSDPVRLRQILSNLVSNALKFTERGGITVELQLHSVGDTHIGAILSVRDTGIGIDSHRMPNLFEAFSQGDISSSRKYGGTGLGLAICKKICNHFGWDIRVESEYGVGSNFILNFELEKSAESSEIDFPKVIKTSSLDFSAYSALRILVAEDNPVNQKLIQKMLERLGLNCSVVSNGVDALAFWEEMEIDLLLLDIQMPELSGIETARILKKKPTSRKVPWIIAVTAHDSPEDKRACAEAGFDDYLGKPFRLENLAERLREFLKNYPSSLAS</sequence>
<dbReference type="CDD" id="cd17546">
    <property type="entry name" value="REC_hyHK_CKI1_RcsC-like"/>
    <property type="match status" value="1"/>
</dbReference>
<feature type="domain" description="Histidine kinase" evidence="7">
    <location>
        <begin position="193"/>
        <end position="415"/>
    </location>
</feature>
<evidence type="ECO:0000256" key="2">
    <source>
        <dbReference type="ARBA" id="ARBA00012438"/>
    </source>
</evidence>
<dbReference type="InterPro" id="IPR003661">
    <property type="entry name" value="HisK_dim/P_dom"/>
</dbReference>
<evidence type="ECO:0000313" key="9">
    <source>
        <dbReference type="EMBL" id="PJZ67549.1"/>
    </source>
</evidence>
<evidence type="ECO:0000256" key="6">
    <source>
        <dbReference type="PROSITE-ProRule" id="PRU00169"/>
    </source>
</evidence>
<comment type="caution">
    <text evidence="9">The sequence shown here is derived from an EMBL/GenBank/DDBJ whole genome shotgun (WGS) entry which is preliminary data.</text>
</comment>
<dbReference type="PANTHER" id="PTHR43047">
    <property type="entry name" value="TWO-COMPONENT HISTIDINE PROTEIN KINASE"/>
    <property type="match status" value="1"/>
</dbReference>
<dbReference type="Pfam" id="PF01590">
    <property type="entry name" value="GAF"/>
    <property type="match status" value="1"/>
</dbReference>
<keyword evidence="4" id="KW-0808">Transferase</keyword>
<dbReference type="Gene3D" id="3.30.450.40">
    <property type="match status" value="1"/>
</dbReference>
<evidence type="ECO:0000259" key="7">
    <source>
        <dbReference type="PROSITE" id="PS50109"/>
    </source>
</evidence>
<dbReference type="Proteomes" id="UP000231912">
    <property type="component" value="Unassembled WGS sequence"/>
</dbReference>
<dbReference type="Pfam" id="PF00512">
    <property type="entry name" value="HisKA"/>
    <property type="match status" value="1"/>
</dbReference>
<accession>A0A2M9ZGJ4</accession>
<dbReference type="SUPFAM" id="SSF52172">
    <property type="entry name" value="CheY-like"/>
    <property type="match status" value="1"/>
</dbReference>
<evidence type="ECO:0000313" key="10">
    <source>
        <dbReference type="Proteomes" id="UP000231912"/>
    </source>
</evidence>
<comment type="catalytic activity">
    <reaction evidence="1">
        <text>ATP + protein L-histidine = ADP + protein N-phospho-L-histidine.</text>
        <dbReference type="EC" id="2.7.13.3"/>
    </reaction>
</comment>
<dbReference type="Gene3D" id="3.30.565.10">
    <property type="entry name" value="Histidine kinase-like ATPase, C-terminal domain"/>
    <property type="match status" value="1"/>
</dbReference>
<dbReference type="InterPro" id="IPR004358">
    <property type="entry name" value="Sig_transdc_His_kin-like_C"/>
</dbReference>
<dbReference type="Pfam" id="PF02518">
    <property type="entry name" value="HATPase_c"/>
    <property type="match status" value="1"/>
</dbReference>
<dbReference type="SUPFAM" id="SSF55874">
    <property type="entry name" value="ATPase domain of HSP90 chaperone/DNA topoisomerase II/histidine kinase"/>
    <property type="match status" value="1"/>
</dbReference>
<dbReference type="InterPro" id="IPR011006">
    <property type="entry name" value="CheY-like_superfamily"/>
</dbReference>
<name>A0A2M9ZGJ4_9LEPT</name>
<evidence type="ECO:0000256" key="5">
    <source>
        <dbReference type="ARBA" id="ARBA00022777"/>
    </source>
</evidence>
<organism evidence="9 10">
    <name type="scientific">Leptospira wolffii</name>
    <dbReference type="NCBI Taxonomy" id="409998"/>
    <lineage>
        <taxon>Bacteria</taxon>
        <taxon>Pseudomonadati</taxon>
        <taxon>Spirochaetota</taxon>
        <taxon>Spirochaetia</taxon>
        <taxon>Leptospirales</taxon>
        <taxon>Leptospiraceae</taxon>
        <taxon>Leptospira</taxon>
    </lineage>
</organism>
<evidence type="ECO:0000256" key="3">
    <source>
        <dbReference type="ARBA" id="ARBA00022553"/>
    </source>
</evidence>
<evidence type="ECO:0000259" key="8">
    <source>
        <dbReference type="PROSITE" id="PS50110"/>
    </source>
</evidence>
<dbReference type="PROSITE" id="PS50109">
    <property type="entry name" value="HIS_KIN"/>
    <property type="match status" value="1"/>
</dbReference>
<dbReference type="CDD" id="cd00082">
    <property type="entry name" value="HisKA"/>
    <property type="match status" value="1"/>
</dbReference>
<dbReference type="Pfam" id="PF00072">
    <property type="entry name" value="Response_reg"/>
    <property type="match status" value="1"/>
</dbReference>
<dbReference type="SMART" id="SM00065">
    <property type="entry name" value="GAF"/>
    <property type="match status" value="1"/>
</dbReference>
<dbReference type="PANTHER" id="PTHR43047:SF64">
    <property type="entry name" value="HISTIDINE KINASE CONTAINING CHEY-HOMOLOGOUS RECEIVER DOMAIN AND PAS DOMAIN-RELATED"/>
    <property type="match status" value="1"/>
</dbReference>
<dbReference type="EMBL" id="NPDT01000001">
    <property type="protein sequence ID" value="PJZ67549.1"/>
    <property type="molecule type" value="Genomic_DNA"/>
</dbReference>
<dbReference type="PRINTS" id="PR00344">
    <property type="entry name" value="BCTRLSENSOR"/>
</dbReference>
<dbReference type="Gene3D" id="3.40.50.2300">
    <property type="match status" value="1"/>
</dbReference>
<dbReference type="EC" id="2.7.13.3" evidence="2"/>
<dbReference type="RefSeq" id="WP_100758010.1">
    <property type="nucleotide sequence ID" value="NZ_NPDT01000001.1"/>
</dbReference>
<keyword evidence="3 6" id="KW-0597">Phosphoprotein</keyword>
<dbReference type="GO" id="GO:0000155">
    <property type="term" value="F:phosphorelay sensor kinase activity"/>
    <property type="evidence" value="ECO:0007669"/>
    <property type="project" value="InterPro"/>
</dbReference>
<dbReference type="SMART" id="SM00388">
    <property type="entry name" value="HisKA"/>
    <property type="match status" value="1"/>
</dbReference>
<dbReference type="Gene3D" id="1.10.287.130">
    <property type="match status" value="1"/>
</dbReference>
<dbReference type="InterPro" id="IPR036890">
    <property type="entry name" value="HATPase_C_sf"/>
</dbReference>
<dbReference type="AlphaFoldDB" id="A0A2M9ZGJ4"/>
<reference evidence="9 10" key="1">
    <citation type="submission" date="2017-07" db="EMBL/GenBank/DDBJ databases">
        <title>Leptospira spp. isolated from tropical soils.</title>
        <authorList>
            <person name="Thibeaux R."/>
            <person name="Iraola G."/>
            <person name="Ferres I."/>
            <person name="Bierque E."/>
            <person name="Girault D."/>
            <person name="Soupe-Gilbert M.-E."/>
            <person name="Picardeau M."/>
            <person name="Goarant C."/>
        </authorList>
    </citation>
    <scope>NUCLEOTIDE SEQUENCE [LARGE SCALE GENOMIC DNA]</scope>
    <source>
        <strain evidence="9 10">FH2-C-A2</strain>
    </source>
</reference>
<evidence type="ECO:0000256" key="1">
    <source>
        <dbReference type="ARBA" id="ARBA00000085"/>
    </source>
</evidence>
<evidence type="ECO:0000256" key="4">
    <source>
        <dbReference type="ARBA" id="ARBA00022679"/>
    </source>
</evidence>
<dbReference type="SMART" id="SM00387">
    <property type="entry name" value="HATPase_c"/>
    <property type="match status" value="1"/>
</dbReference>
<dbReference type="InterPro" id="IPR003594">
    <property type="entry name" value="HATPase_dom"/>
</dbReference>
<feature type="modified residue" description="4-aspartylphosphate" evidence="6">
    <location>
        <position position="491"/>
    </location>
</feature>
<dbReference type="SUPFAM" id="SSF55781">
    <property type="entry name" value="GAF domain-like"/>
    <property type="match status" value="1"/>
</dbReference>
<feature type="domain" description="Response regulatory" evidence="8">
    <location>
        <begin position="442"/>
        <end position="559"/>
    </location>
</feature>
<dbReference type="SMART" id="SM00448">
    <property type="entry name" value="REC"/>
    <property type="match status" value="1"/>
</dbReference>
<protein>
    <recommendedName>
        <fullName evidence="2">histidine kinase</fullName>
        <ecNumber evidence="2">2.7.13.3</ecNumber>
    </recommendedName>
</protein>
<dbReference type="FunFam" id="3.30.565.10:FF:000010">
    <property type="entry name" value="Sensor histidine kinase RcsC"/>
    <property type="match status" value="1"/>
</dbReference>
<dbReference type="InterPro" id="IPR005467">
    <property type="entry name" value="His_kinase_dom"/>
</dbReference>
<dbReference type="InterPro" id="IPR003018">
    <property type="entry name" value="GAF"/>
</dbReference>
<dbReference type="InterPro" id="IPR029016">
    <property type="entry name" value="GAF-like_dom_sf"/>
</dbReference>
<proteinExistence type="predicted"/>
<dbReference type="SUPFAM" id="SSF47384">
    <property type="entry name" value="Homodimeric domain of signal transducing histidine kinase"/>
    <property type="match status" value="1"/>
</dbReference>
<dbReference type="InterPro" id="IPR036097">
    <property type="entry name" value="HisK_dim/P_sf"/>
</dbReference>
<gene>
    <name evidence="9" type="ORF">CH371_05905</name>
</gene>
<dbReference type="PROSITE" id="PS50110">
    <property type="entry name" value="RESPONSE_REGULATORY"/>
    <property type="match status" value="1"/>
</dbReference>
<dbReference type="InterPro" id="IPR001789">
    <property type="entry name" value="Sig_transdc_resp-reg_receiver"/>
</dbReference>